<feature type="signal peptide" evidence="1">
    <location>
        <begin position="1"/>
        <end position="29"/>
    </location>
</feature>
<evidence type="ECO:0000313" key="3">
    <source>
        <dbReference type="EMBL" id="STZ01693.1"/>
    </source>
</evidence>
<proteinExistence type="predicted"/>
<reference evidence="3 4" key="1">
    <citation type="submission" date="2018-06" db="EMBL/GenBank/DDBJ databases">
        <authorList>
            <consortium name="Pathogen Informatics"/>
            <person name="Doyle S."/>
        </authorList>
    </citation>
    <scope>NUCLEOTIDE SEQUENCE [LARGE SCALE GENOMIC DNA]</scope>
    <source>
        <strain evidence="3 4">NCTC11091</strain>
    </source>
</reference>
<dbReference type="InterPro" id="IPR000073">
    <property type="entry name" value="AB_hydrolase_1"/>
</dbReference>
<evidence type="ECO:0000256" key="1">
    <source>
        <dbReference type="SAM" id="SignalP"/>
    </source>
</evidence>
<gene>
    <name evidence="3" type="primary">lip</name>
    <name evidence="3" type="ORF">NCTC11091_02166</name>
</gene>
<sequence>MQRKQINVSKPALKLSLVLLAMSTATSYAQTYNCATDSGCVPIKEQKVTSDYAATKYPVVLAHGSNGWNKLLNITDYFHGIPEDLSANGASVYLTKTTAVQDSEYRGEELLKQVKAIAAITGSSKVNLIGYDQGGNDIRYVAAVAPEYVSSVTAIASPLQGTKMADWFVSSVEKSQTAQGLSGNDLSFGGKLGVEFLNLMGGFTDAMSALKSGQLEKQDGWSAVESMSSKYAADFNQKFPQGMPTSYCELPTQTHVNGIDYYSMGGVGNITTFIDPSDIKLSLLSLAYGKEPNDGIVGQCSTHLGRVIRDNYQMNHLDMVNQIFGLVSLTETNPVAMYRQHVNRLKESGL</sequence>
<dbReference type="Proteomes" id="UP000255193">
    <property type="component" value="Unassembled WGS sequence"/>
</dbReference>
<dbReference type="RefSeq" id="WP_067059483.1">
    <property type="nucleotide sequence ID" value="NZ_MXAO01000016.1"/>
</dbReference>
<keyword evidence="1" id="KW-0732">Signal</keyword>
<dbReference type="Gene3D" id="3.40.50.1820">
    <property type="entry name" value="alpha/beta hydrolase"/>
    <property type="match status" value="1"/>
</dbReference>
<dbReference type="SUPFAM" id="SSF53474">
    <property type="entry name" value="alpha/beta-Hydrolases"/>
    <property type="match status" value="1"/>
</dbReference>
<name>A0A378QQS9_9GAMM</name>
<dbReference type="EMBL" id="UGQA01000005">
    <property type="protein sequence ID" value="STZ01693.1"/>
    <property type="molecule type" value="Genomic_DNA"/>
</dbReference>
<evidence type="ECO:0000313" key="4">
    <source>
        <dbReference type="Proteomes" id="UP000255193"/>
    </source>
</evidence>
<feature type="chain" id="PRO_5016830181" evidence="1">
    <location>
        <begin position="30"/>
        <end position="350"/>
    </location>
</feature>
<dbReference type="GO" id="GO:0004806">
    <property type="term" value="F:triacylglycerol lipase activity"/>
    <property type="evidence" value="ECO:0007669"/>
    <property type="project" value="UniProtKB-EC"/>
</dbReference>
<dbReference type="Pfam" id="PF00561">
    <property type="entry name" value="Abhydrolase_1"/>
    <property type="match status" value="1"/>
</dbReference>
<protein>
    <submittedName>
        <fullName evidence="3">Lactonizing lipase</fullName>
        <ecNumber evidence="3">3.1.1.3</ecNumber>
    </submittedName>
</protein>
<accession>A0A378QQS9</accession>
<dbReference type="AlphaFoldDB" id="A0A378QQS9"/>
<dbReference type="InterPro" id="IPR029058">
    <property type="entry name" value="AB_hydrolase_fold"/>
</dbReference>
<keyword evidence="3" id="KW-0378">Hydrolase</keyword>
<feature type="domain" description="AB hydrolase-1" evidence="2">
    <location>
        <begin position="57"/>
        <end position="167"/>
    </location>
</feature>
<dbReference type="EC" id="3.1.1.3" evidence="3"/>
<organism evidence="3 4">
    <name type="scientific">Faucicola atlantae</name>
    <dbReference type="NCBI Taxonomy" id="34059"/>
    <lineage>
        <taxon>Bacteria</taxon>
        <taxon>Pseudomonadati</taxon>
        <taxon>Pseudomonadota</taxon>
        <taxon>Gammaproteobacteria</taxon>
        <taxon>Moraxellales</taxon>
        <taxon>Moraxellaceae</taxon>
        <taxon>Faucicola</taxon>
    </lineage>
</organism>
<evidence type="ECO:0000259" key="2">
    <source>
        <dbReference type="Pfam" id="PF00561"/>
    </source>
</evidence>